<dbReference type="SUPFAM" id="SSF82171">
    <property type="entry name" value="DPP6 N-terminal domain-like"/>
    <property type="match status" value="1"/>
</dbReference>
<gene>
    <name evidence="4" type="ORF">ACFO3G_05680</name>
</gene>
<dbReference type="PANTHER" id="PTHR11731:SF193">
    <property type="entry name" value="DIPEPTIDYL PEPTIDASE 9"/>
    <property type="match status" value="1"/>
</dbReference>
<evidence type="ECO:0000313" key="5">
    <source>
        <dbReference type="Proteomes" id="UP001596020"/>
    </source>
</evidence>
<keyword evidence="5" id="KW-1185">Reference proteome</keyword>
<dbReference type="EMBL" id="JBHSGO010000172">
    <property type="protein sequence ID" value="MFC4666088.1"/>
    <property type="molecule type" value="Genomic_DNA"/>
</dbReference>
<comment type="caution">
    <text evidence="4">The sequence shown here is derived from an EMBL/GenBank/DDBJ whole genome shotgun (WGS) entry which is preliminary data.</text>
</comment>
<feature type="chain" id="PRO_5045259526" evidence="1">
    <location>
        <begin position="24"/>
        <end position="727"/>
    </location>
</feature>
<dbReference type="Proteomes" id="UP001596020">
    <property type="component" value="Unassembled WGS sequence"/>
</dbReference>
<dbReference type="PANTHER" id="PTHR11731">
    <property type="entry name" value="PROTEASE FAMILY S9B,C DIPEPTIDYL-PEPTIDASE IV-RELATED"/>
    <property type="match status" value="1"/>
</dbReference>
<reference evidence="5" key="1">
    <citation type="journal article" date="2019" name="Int. J. Syst. Evol. Microbiol.">
        <title>The Global Catalogue of Microorganisms (GCM) 10K type strain sequencing project: providing services to taxonomists for standard genome sequencing and annotation.</title>
        <authorList>
            <consortium name="The Broad Institute Genomics Platform"/>
            <consortium name="The Broad Institute Genome Sequencing Center for Infectious Disease"/>
            <person name="Wu L."/>
            <person name="Ma J."/>
        </authorList>
    </citation>
    <scope>NUCLEOTIDE SEQUENCE [LARGE SCALE GENOMIC DNA]</scope>
    <source>
        <strain evidence="5">CGMCC 4.7357</strain>
    </source>
</reference>
<name>A0ABV9K7W2_9PORP</name>
<dbReference type="InterPro" id="IPR050278">
    <property type="entry name" value="Serine_Prot_S9B/DPPIV"/>
</dbReference>
<feature type="signal peptide" evidence="1">
    <location>
        <begin position="1"/>
        <end position="23"/>
    </location>
</feature>
<dbReference type="InterPro" id="IPR002469">
    <property type="entry name" value="Peptidase_S9B_N"/>
</dbReference>
<dbReference type="Gene3D" id="3.40.50.1820">
    <property type="entry name" value="alpha/beta hydrolase"/>
    <property type="match status" value="1"/>
</dbReference>
<dbReference type="GO" id="GO:0016787">
    <property type="term" value="F:hydrolase activity"/>
    <property type="evidence" value="ECO:0007669"/>
    <property type="project" value="UniProtKB-KW"/>
</dbReference>
<evidence type="ECO:0000313" key="4">
    <source>
        <dbReference type="EMBL" id="MFC4666088.1"/>
    </source>
</evidence>
<dbReference type="RefSeq" id="WP_380078814.1">
    <property type="nucleotide sequence ID" value="NZ_JBHSGO010000172.1"/>
</dbReference>
<keyword evidence="4" id="KW-0378">Hydrolase</keyword>
<dbReference type="SUPFAM" id="SSF53474">
    <property type="entry name" value="alpha/beta-Hydrolases"/>
    <property type="match status" value="1"/>
</dbReference>
<organism evidence="4 5">
    <name type="scientific">Falsiporphyromonas endometrii</name>
    <dbReference type="NCBI Taxonomy" id="1387297"/>
    <lineage>
        <taxon>Bacteria</taxon>
        <taxon>Pseudomonadati</taxon>
        <taxon>Bacteroidota</taxon>
        <taxon>Bacteroidia</taxon>
        <taxon>Bacteroidales</taxon>
        <taxon>Porphyromonadaceae</taxon>
        <taxon>Falsiporphyromonas</taxon>
    </lineage>
</organism>
<keyword evidence="1" id="KW-0732">Signal</keyword>
<evidence type="ECO:0000259" key="2">
    <source>
        <dbReference type="Pfam" id="PF00326"/>
    </source>
</evidence>
<feature type="domain" description="Dipeptidylpeptidase IV N-terminal" evidence="3">
    <location>
        <begin position="101"/>
        <end position="441"/>
    </location>
</feature>
<dbReference type="Pfam" id="PF00326">
    <property type="entry name" value="Peptidase_S9"/>
    <property type="match status" value="1"/>
</dbReference>
<dbReference type="Pfam" id="PF00930">
    <property type="entry name" value="DPPIV_N"/>
    <property type="match status" value="1"/>
</dbReference>
<evidence type="ECO:0000256" key="1">
    <source>
        <dbReference type="SAM" id="SignalP"/>
    </source>
</evidence>
<feature type="domain" description="Peptidase S9 prolyl oligopeptidase catalytic" evidence="2">
    <location>
        <begin position="529"/>
        <end position="726"/>
    </location>
</feature>
<dbReference type="EC" id="3.4.-.-" evidence="4"/>
<dbReference type="Gene3D" id="2.140.10.30">
    <property type="entry name" value="Dipeptidylpeptidase IV, N-terminal domain"/>
    <property type="match status" value="1"/>
</dbReference>
<sequence length="727" mass="83133">MINKKTLLAVLLLLMPQFVQLSAQSKHVSLKEITSGYFYPKGAGGSFRPMGNSGYYTEATPDHKAIVSYSFETGKAVDTLFNVRTARDCDFKNFGGYIIGPEGKHILLLNDIKYIYRRSFTANVYDYDVRRKLVKPLSDKGGAIRIPTFSPDGRMVAFVRDNNIFIKKFDFDTEVQVTTDGKFNHIINGATDWVYEEEFAQTNLMSFSADGSYLAYVRTDESRVKEYSMPMYLGSDDAYPTEYRYKYPKAGEDNSKVSLYVYNIADRNSKPVKLDLPSDGYIPRIEFTKNPDQLAVVTMNRHQNDLKLWFVNPMSLLSKLIMEDRNTRYVDEAAIHSIEFLKDGFVYMSEKDGYQHIYLYALNGQLKKQVTKGKWDVTAFYGIDPKGNVYYQSCEESPIRRAVYMIDAKGRKTKLSTKEGWNSAQFSGDYRYFINTFSSANHVPVVALYKTSNIKKPLRVLQDNKDLEDRLAQFQTSKKEFITVKNDHGDLMNAWIVKPLNFDPNKKYPLVMVQYSGPNSQQVKDSYGFDWEQYLADQGFVVACVDGRGTGARGEEWRKCHYLKLGTVEPEDQVAAAKQLGRLPYIDPSRMAIWGWSFGGYNTLLSLCKGNGTFKVGIAVAPVTDYRFYDTIYTERYMRTPQENPQGYDEGSVLKNAQNLKGKVLIIHGSADDNVHLQNTMALTDLLVKYNIPFDEAIYTDKNHSIYGGNTRYHLYTRMANYLKANL</sequence>
<evidence type="ECO:0000259" key="3">
    <source>
        <dbReference type="Pfam" id="PF00930"/>
    </source>
</evidence>
<protein>
    <submittedName>
        <fullName evidence="4">S9 family peptidase</fullName>
        <ecNumber evidence="4">3.4.-.-</ecNumber>
    </submittedName>
</protein>
<accession>A0ABV9K7W2</accession>
<proteinExistence type="predicted"/>
<dbReference type="InterPro" id="IPR001375">
    <property type="entry name" value="Peptidase_S9_cat"/>
</dbReference>
<dbReference type="InterPro" id="IPR029058">
    <property type="entry name" value="AB_hydrolase_fold"/>
</dbReference>